<proteinExistence type="predicted"/>
<organism evidence="1 2">
    <name type="scientific">Diphasiastrum complanatum</name>
    <name type="common">Issler's clubmoss</name>
    <name type="synonym">Lycopodium complanatum</name>
    <dbReference type="NCBI Taxonomy" id="34168"/>
    <lineage>
        <taxon>Eukaryota</taxon>
        <taxon>Viridiplantae</taxon>
        <taxon>Streptophyta</taxon>
        <taxon>Embryophyta</taxon>
        <taxon>Tracheophyta</taxon>
        <taxon>Lycopodiopsida</taxon>
        <taxon>Lycopodiales</taxon>
        <taxon>Lycopodiaceae</taxon>
        <taxon>Lycopodioideae</taxon>
        <taxon>Diphasiastrum</taxon>
    </lineage>
</organism>
<sequence length="319" mass="36074">MAVLKQQQEQEQEQEQGQALRSILALLISFGPIYVNLLAALLVITNLRSSWAMALLATFLLLIVVPCDPYSPIGMRIAKFVCQNAPQHFPIKFILEDEAAFDPNRAYVFAAEPHSVLPLGIMSMCNHAGCLPLTKIKALASSVVFYTPIIRHIWTWFGIVPASRKGFAKLLEQGYSCVVVPGGVQECLYMQQGHEVVFLKQRFGFVRIALEAGVPLVPVFCFGQTSAYHWWKPSGKWYNQISRTIGFTPLVFWGMYGTPIPYRQPIHVVVGRPIKVEKVLQPSKEKVAEVLERFIRALEELYEKHKEDAGYKNTPLHIY</sequence>
<reference evidence="2" key="1">
    <citation type="journal article" date="2024" name="Proc. Natl. Acad. Sci. U.S.A.">
        <title>Extraordinary preservation of gene collinearity over three hundred million years revealed in homosporous lycophytes.</title>
        <authorList>
            <person name="Li C."/>
            <person name="Wickell D."/>
            <person name="Kuo L.Y."/>
            <person name="Chen X."/>
            <person name="Nie B."/>
            <person name="Liao X."/>
            <person name="Peng D."/>
            <person name="Ji J."/>
            <person name="Jenkins J."/>
            <person name="Williams M."/>
            <person name="Shu S."/>
            <person name="Plott C."/>
            <person name="Barry K."/>
            <person name="Rajasekar S."/>
            <person name="Grimwood J."/>
            <person name="Han X."/>
            <person name="Sun S."/>
            <person name="Hou Z."/>
            <person name="He W."/>
            <person name="Dai G."/>
            <person name="Sun C."/>
            <person name="Schmutz J."/>
            <person name="Leebens-Mack J.H."/>
            <person name="Li F.W."/>
            <person name="Wang L."/>
        </authorList>
    </citation>
    <scope>NUCLEOTIDE SEQUENCE [LARGE SCALE GENOMIC DNA]</scope>
    <source>
        <strain evidence="2">cv. PW_Plant_1</strain>
    </source>
</reference>
<accession>A0ACC2BHQ9</accession>
<dbReference type="Proteomes" id="UP001162992">
    <property type="component" value="Chromosome 15"/>
</dbReference>
<comment type="caution">
    <text evidence="1">The sequence shown here is derived from an EMBL/GenBank/DDBJ whole genome shotgun (WGS) entry which is preliminary data.</text>
</comment>
<evidence type="ECO:0000313" key="1">
    <source>
        <dbReference type="EMBL" id="KAJ7529281.1"/>
    </source>
</evidence>
<protein>
    <submittedName>
        <fullName evidence="1">Uncharacterized protein</fullName>
    </submittedName>
</protein>
<name>A0ACC2BHQ9_DIPCM</name>
<keyword evidence="2" id="KW-1185">Reference proteome</keyword>
<gene>
    <name evidence="1" type="ORF">O6H91_15G042200</name>
</gene>
<evidence type="ECO:0000313" key="2">
    <source>
        <dbReference type="Proteomes" id="UP001162992"/>
    </source>
</evidence>
<dbReference type="EMBL" id="CM055106">
    <property type="protein sequence ID" value="KAJ7529281.1"/>
    <property type="molecule type" value="Genomic_DNA"/>
</dbReference>